<dbReference type="AlphaFoldDB" id="A0A1K0JQ71"/>
<organism evidence="1">
    <name type="scientific">Cupriavidus necator</name>
    <name type="common">Alcaligenes eutrophus</name>
    <name type="synonym">Ralstonia eutropha</name>
    <dbReference type="NCBI Taxonomy" id="106590"/>
    <lineage>
        <taxon>Bacteria</taxon>
        <taxon>Pseudomonadati</taxon>
        <taxon>Pseudomonadota</taxon>
        <taxon>Betaproteobacteria</taxon>
        <taxon>Burkholderiales</taxon>
        <taxon>Burkholderiaceae</taxon>
        <taxon>Cupriavidus</taxon>
    </lineage>
</organism>
<name>A0A1K0JQ71_CUPNE</name>
<evidence type="ECO:0000313" key="1">
    <source>
        <dbReference type="EMBL" id="SCU77198.1"/>
    </source>
</evidence>
<accession>A0A1K0JQ71</accession>
<protein>
    <submittedName>
        <fullName evidence="1">Uncharacterized protein</fullName>
    </submittedName>
</protein>
<dbReference type="EMBL" id="FMSH01000306">
    <property type="protein sequence ID" value="SCU77198.1"/>
    <property type="molecule type" value="Genomic_DNA"/>
</dbReference>
<sequence>MLRPHWRCGPAVAPEPTLFTRTGKGVRKRCAKVYAAPYKERESWPCPAPVHRLPRPGGTIASPCIVLHRLAPLRCTMRE</sequence>
<gene>
    <name evidence="1" type="ORF">CNECB9_3740020</name>
</gene>
<reference evidence="1" key="1">
    <citation type="submission" date="2016-09" db="EMBL/GenBank/DDBJ databases">
        <authorList>
            <person name="Capua I."/>
            <person name="De Benedictis P."/>
            <person name="Joannis T."/>
            <person name="Lombin L.H."/>
            <person name="Cattoli G."/>
        </authorList>
    </citation>
    <scope>NUCLEOTIDE SEQUENCE</scope>
    <source>
        <strain evidence="1">B9</strain>
    </source>
</reference>
<proteinExistence type="predicted"/>